<dbReference type="Pfam" id="PF02621">
    <property type="entry name" value="VitK2_biosynth"/>
    <property type="match status" value="1"/>
</dbReference>
<dbReference type="EC" id="4.2.1.151" evidence="4"/>
<dbReference type="InterPro" id="IPR003773">
    <property type="entry name" value="Menaquinone_biosynth"/>
</dbReference>
<reference evidence="5 6" key="1">
    <citation type="submission" date="2014-11" db="EMBL/GenBank/DDBJ databases">
        <title>Draft Genome Sequences of Paenibacillus polymyxa NRRL B-30509 and Paenibacillus terrae NRRL B-30644, Strains from a Poultry Environment that Produce Tridecaptin A and Paenicidins.</title>
        <authorList>
            <person name="van Belkum M.J."/>
            <person name="Lohans C.T."/>
            <person name="Vederas J.C."/>
        </authorList>
    </citation>
    <scope>NUCLEOTIDE SEQUENCE [LARGE SCALE GENOMIC DNA]</scope>
    <source>
        <strain evidence="5 6">NRRL B-30644</strain>
    </source>
</reference>
<sequence length="288" mass="32570">MPTPDTKTITIGKIKYTNAWPIFHYFNPSHLLHPAELVSRVPAELNRSMLKGNLDISAMSSFAYASGAEDMLLLPDLSVSADGPVQSILLFSRKPLDEIKNGTIALTNTSATSVNLLKILMEKAWEGQPSYFDCEPDLDLMLEQADAGLLIGDHAIKASWRRDGLYVTDLGEEWKRWTGYSMTFAVWAVRRVFATQNPDAVTEVANAFRASKQRSLSDLTSVISEACKEIGGLRDYWERYFTNLCYDFGEKEQKGLELYFQYAHELGLLDRRVKPLLWSDNTLTRVKE</sequence>
<dbReference type="GO" id="GO:0016836">
    <property type="term" value="F:hydro-lyase activity"/>
    <property type="evidence" value="ECO:0007669"/>
    <property type="project" value="UniProtKB-UniRule"/>
</dbReference>
<gene>
    <name evidence="4" type="primary">mqnA</name>
    <name evidence="5" type="ORF">QD47_14295</name>
</gene>
<dbReference type="SUPFAM" id="SSF53850">
    <property type="entry name" value="Periplasmic binding protein-like II"/>
    <property type="match status" value="1"/>
</dbReference>
<evidence type="ECO:0000256" key="3">
    <source>
        <dbReference type="ARBA" id="ARBA00023239"/>
    </source>
</evidence>
<dbReference type="PANTHER" id="PTHR37690:SF1">
    <property type="entry name" value="CHORISMATE DEHYDRATASE"/>
    <property type="match status" value="1"/>
</dbReference>
<dbReference type="OrthoDB" id="9810112at2"/>
<dbReference type="GO" id="GO:0009234">
    <property type="term" value="P:menaquinone biosynthetic process"/>
    <property type="evidence" value="ECO:0007669"/>
    <property type="project" value="UniProtKB-UniRule"/>
</dbReference>
<comment type="similarity">
    <text evidence="4">Belongs to the MqnA/MqnD family. MqnA subfamily.</text>
</comment>
<dbReference type="Proteomes" id="UP000032534">
    <property type="component" value="Unassembled WGS sequence"/>
</dbReference>
<comment type="catalytic activity">
    <reaction evidence="4">
        <text>chorismate = 3-[(1-carboxyvinyl)-oxy]benzoate + H2O</text>
        <dbReference type="Rhea" id="RHEA:40051"/>
        <dbReference type="ChEBI" id="CHEBI:15377"/>
        <dbReference type="ChEBI" id="CHEBI:29748"/>
        <dbReference type="ChEBI" id="CHEBI:76981"/>
        <dbReference type="EC" id="4.2.1.151"/>
    </reaction>
</comment>
<dbReference type="PATRIC" id="fig|159743.3.peg.3184"/>
<keyword evidence="6" id="KW-1185">Reference proteome</keyword>
<dbReference type="EMBL" id="JTHP01000027">
    <property type="protein sequence ID" value="KJD44908.1"/>
    <property type="molecule type" value="Genomic_DNA"/>
</dbReference>
<dbReference type="AlphaFoldDB" id="A0A0D7X1S5"/>
<evidence type="ECO:0000313" key="5">
    <source>
        <dbReference type="EMBL" id="KJD44908.1"/>
    </source>
</evidence>
<dbReference type="InterPro" id="IPR030868">
    <property type="entry name" value="MqnA"/>
</dbReference>
<dbReference type="HAMAP" id="MF_00995">
    <property type="entry name" value="MqnA"/>
    <property type="match status" value="1"/>
</dbReference>
<protein>
    <recommendedName>
        <fullName evidence="4">Chorismate dehydratase</fullName>
        <ecNumber evidence="4">4.2.1.151</ecNumber>
    </recommendedName>
    <alternativeName>
        <fullName evidence="4">Menaquinone biosynthetic enzyme MqnA</fullName>
    </alternativeName>
</protein>
<keyword evidence="2 4" id="KW-0474">Menaquinone biosynthesis</keyword>
<dbReference type="Gene3D" id="3.40.190.10">
    <property type="entry name" value="Periplasmic binding protein-like II"/>
    <property type="match status" value="2"/>
</dbReference>
<proteinExistence type="inferred from homology"/>
<comment type="function">
    <text evidence="4">Catalyzes the dehydration of chorismate into 3-[(1-carboxyvinyl)oxy]benzoate, a step in the biosynthesis of menaquinone (MK, vitamin K2).</text>
</comment>
<evidence type="ECO:0000256" key="1">
    <source>
        <dbReference type="ARBA" id="ARBA00004863"/>
    </source>
</evidence>
<comment type="pathway">
    <text evidence="1 4">Quinol/quinone metabolism; menaquinone biosynthesis.</text>
</comment>
<organism evidence="5 6">
    <name type="scientific">Paenibacillus terrae</name>
    <dbReference type="NCBI Taxonomy" id="159743"/>
    <lineage>
        <taxon>Bacteria</taxon>
        <taxon>Bacillati</taxon>
        <taxon>Bacillota</taxon>
        <taxon>Bacilli</taxon>
        <taxon>Bacillales</taxon>
        <taxon>Paenibacillaceae</taxon>
        <taxon>Paenibacillus</taxon>
    </lineage>
</organism>
<evidence type="ECO:0000256" key="4">
    <source>
        <dbReference type="HAMAP-Rule" id="MF_00995"/>
    </source>
</evidence>
<name>A0A0D7X1S5_9BACL</name>
<dbReference type="PANTHER" id="PTHR37690">
    <property type="entry name" value="CHORISMATE DEHYDRATASE"/>
    <property type="match status" value="1"/>
</dbReference>
<accession>A0A0D7X1S5</accession>
<dbReference type="UniPathway" id="UPA00079"/>
<evidence type="ECO:0000313" key="6">
    <source>
        <dbReference type="Proteomes" id="UP000032534"/>
    </source>
</evidence>
<dbReference type="CDD" id="cd13634">
    <property type="entry name" value="PBP2_Sco4506"/>
    <property type="match status" value="1"/>
</dbReference>
<comment type="caution">
    <text evidence="5">The sequence shown here is derived from an EMBL/GenBank/DDBJ whole genome shotgun (WGS) entry which is preliminary data.</text>
</comment>
<keyword evidence="3 4" id="KW-0456">Lyase</keyword>
<dbReference type="RefSeq" id="WP_044646775.1">
    <property type="nucleotide sequence ID" value="NZ_JTHP01000027.1"/>
</dbReference>
<evidence type="ECO:0000256" key="2">
    <source>
        <dbReference type="ARBA" id="ARBA00022428"/>
    </source>
</evidence>